<evidence type="ECO:0000256" key="2">
    <source>
        <dbReference type="ARBA" id="ARBA00023015"/>
    </source>
</evidence>
<dbReference type="PANTHER" id="PTHR34397:SF13">
    <property type="entry name" value="TF-B3 DOMAIN-CONTAINING PROTEIN"/>
    <property type="match status" value="1"/>
</dbReference>
<dbReference type="Gene3D" id="2.40.330.10">
    <property type="entry name" value="DNA-binding pseudobarrel domain"/>
    <property type="match status" value="1"/>
</dbReference>
<feature type="region of interest" description="Disordered" evidence="6">
    <location>
        <begin position="439"/>
        <end position="466"/>
    </location>
</feature>
<name>A0A3L6SHQ1_PANMI</name>
<gene>
    <name evidence="7" type="ORF">C2845_PM07G15470</name>
</gene>
<evidence type="ECO:0000256" key="4">
    <source>
        <dbReference type="ARBA" id="ARBA00023163"/>
    </source>
</evidence>
<keyword evidence="4" id="KW-0804">Transcription</keyword>
<evidence type="ECO:0000256" key="6">
    <source>
        <dbReference type="SAM" id="MobiDB-lite"/>
    </source>
</evidence>
<evidence type="ECO:0000256" key="1">
    <source>
        <dbReference type="ARBA" id="ARBA00004123"/>
    </source>
</evidence>
<feature type="compositionally biased region" description="Low complexity" evidence="6">
    <location>
        <begin position="95"/>
        <end position="108"/>
    </location>
</feature>
<keyword evidence="3" id="KW-0238">DNA-binding</keyword>
<dbReference type="OrthoDB" id="677889at2759"/>
<dbReference type="STRING" id="4540.A0A3L6SHQ1"/>
<feature type="region of interest" description="Disordered" evidence="6">
    <location>
        <begin position="354"/>
        <end position="418"/>
    </location>
</feature>
<dbReference type="SUPFAM" id="SSF101936">
    <property type="entry name" value="DNA-binding pseudobarrel domain"/>
    <property type="match status" value="1"/>
</dbReference>
<dbReference type="EMBL" id="PQIB02000004">
    <property type="protein sequence ID" value="RLN22129.1"/>
    <property type="molecule type" value="Genomic_DNA"/>
</dbReference>
<dbReference type="Proteomes" id="UP000275267">
    <property type="component" value="Unassembled WGS sequence"/>
</dbReference>
<evidence type="ECO:0000313" key="7">
    <source>
        <dbReference type="EMBL" id="RLN22129.1"/>
    </source>
</evidence>
<evidence type="ECO:0008006" key="9">
    <source>
        <dbReference type="Google" id="ProtNLM"/>
    </source>
</evidence>
<organism evidence="7 8">
    <name type="scientific">Panicum miliaceum</name>
    <name type="common">Proso millet</name>
    <name type="synonym">Broomcorn millet</name>
    <dbReference type="NCBI Taxonomy" id="4540"/>
    <lineage>
        <taxon>Eukaryota</taxon>
        <taxon>Viridiplantae</taxon>
        <taxon>Streptophyta</taxon>
        <taxon>Embryophyta</taxon>
        <taxon>Tracheophyta</taxon>
        <taxon>Spermatophyta</taxon>
        <taxon>Magnoliopsida</taxon>
        <taxon>Liliopsida</taxon>
        <taxon>Poales</taxon>
        <taxon>Poaceae</taxon>
        <taxon>PACMAD clade</taxon>
        <taxon>Panicoideae</taxon>
        <taxon>Panicodae</taxon>
        <taxon>Paniceae</taxon>
        <taxon>Panicinae</taxon>
        <taxon>Panicum</taxon>
        <taxon>Panicum sect. Panicum</taxon>
    </lineage>
</organism>
<accession>A0A3L6SHQ1</accession>
<feature type="region of interest" description="Disordered" evidence="6">
    <location>
        <begin position="1"/>
        <end position="51"/>
    </location>
</feature>
<feature type="compositionally biased region" description="Acidic residues" evidence="6">
    <location>
        <begin position="357"/>
        <end position="366"/>
    </location>
</feature>
<feature type="compositionally biased region" description="Low complexity" evidence="6">
    <location>
        <begin position="390"/>
        <end position="406"/>
    </location>
</feature>
<sequence>MSHLPLKKRALNDGGGRGSSPDDSPKKARVDGCVGAESKDDDAGGREAPVPRAVPAASAVAAASAKVTAKADAKAEAFSGAAKWLKRGKWIAPQQRSPAVVAPQAPAKKSMHDGIRSFAPSNERRRHAAEALAAAAAAALAAAGDEKKRSDGVPRPNAEDDADLGEPLRRRLAELGATRPLFVYRKALQKSDVCTNQNRLLVSCKRETGLERCPITACFSPREWQRVRNKDVGLVVTALDRDGVAHTLTCKFLQSNGGYRFISGWKDFLKRNGMELDSRGRWTRDVDVELRAFRSRALKRQPPVDENGKLVRAIGDGGKPDKERQQQLQVPDHFHPDGSLGLVLLHHEHRRRRAVDRDDDDDDDDFQGTAPSLPVAREKAKKQRDKKPDAPAASSPAARAGAAAEPEPSKTMSKAEMIDKYGETISSAMIGLMMLRGVSSEERQDVETGTVSKKQDNADAEGGHAA</sequence>
<dbReference type="GO" id="GO:0005634">
    <property type="term" value="C:nucleus"/>
    <property type="evidence" value="ECO:0007669"/>
    <property type="project" value="UniProtKB-SubCell"/>
</dbReference>
<reference evidence="8" key="1">
    <citation type="journal article" date="2019" name="Nat. Commun.">
        <title>The genome of broomcorn millet.</title>
        <authorList>
            <person name="Zou C."/>
            <person name="Miki D."/>
            <person name="Li D."/>
            <person name="Tang Q."/>
            <person name="Xiao L."/>
            <person name="Rajput S."/>
            <person name="Deng P."/>
            <person name="Jia W."/>
            <person name="Huang R."/>
            <person name="Zhang M."/>
            <person name="Sun Y."/>
            <person name="Hu J."/>
            <person name="Fu X."/>
            <person name="Schnable P.S."/>
            <person name="Li F."/>
            <person name="Zhang H."/>
            <person name="Feng B."/>
            <person name="Zhu X."/>
            <person name="Liu R."/>
            <person name="Schnable J.C."/>
            <person name="Zhu J.-K."/>
            <person name="Zhang H."/>
        </authorList>
    </citation>
    <scope>NUCLEOTIDE SEQUENCE [LARGE SCALE GENOMIC DNA]</scope>
</reference>
<feature type="region of interest" description="Disordered" evidence="6">
    <location>
        <begin position="143"/>
        <end position="166"/>
    </location>
</feature>
<protein>
    <recommendedName>
        <fullName evidence="9">B3 domain-containing protein</fullName>
    </recommendedName>
</protein>
<evidence type="ECO:0000256" key="5">
    <source>
        <dbReference type="ARBA" id="ARBA00023242"/>
    </source>
</evidence>
<comment type="caution">
    <text evidence="7">The sequence shown here is derived from an EMBL/GenBank/DDBJ whole genome shotgun (WGS) entry which is preliminary data.</text>
</comment>
<proteinExistence type="predicted"/>
<dbReference type="InterPro" id="IPR015300">
    <property type="entry name" value="DNA-bd_pseudobarrel_sf"/>
</dbReference>
<comment type="subcellular location">
    <subcellularLocation>
        <location evidence="1">Nucleus</location>
    </subcellularLocation>
</comment>
<dbReference type="CDD" id="cd10017">
    <property type="entry name" value="B3_DNA"/>
    <property type="match status" value="1"/>
</dbReference>
<keyword evidence="5" id="KW-0539">Nucleus</keyword>
<feature type="region of interest" description="Disordered" evidence="6">
    <location>
        <begin position="95"/>
        <end position="115"/>
    </location>
</feature>
<dbReference type="PANTHER" id="PTHR34397">
    <property type="entry name" value="OS05G0237600 PROTEIN"/>
    <property type="match status" value="1"/>
</dbReference>
<dbReference type="AlphaFoldDB" id="A0A3L6SHQ1"/>
<keyword evidence="8" id="KW-1185">Reference proteome</keyword>
<keyword evidence="2" id="KW-0805">Transcription regulation</keyword>
<feature type="region of interest" description="Disordered" evidence="6">
    <location>
        <begin position="304"/>
        <end position="339"/>
    </location>
</feature>
<evidence type="ECO:0000256" key="3">
    <source>
        <dbReference type="ARBA" id="ARBA00023125"/>
    </source>
</evidence>
<dbReference type="GO" id="GO:0003677">
    <property type="term" value="F:DNA binding"/>
    <property type="evidence" value="ECO:0007669"/>
    <property type="project" value="UniProtKB-KW"/>
</dbReference>
<dbReference type="InterPro" id="IPR003340">
    <property type="entry name" value="B3_DNA-bd"/>
</dbReference>
<evidence type="ECO:0000313" key="8">
    <source>
        <dbReference type="Proteomes" id="UP000275267"/>
    </source>
</evidence>